<accession>A0ABD3AFI4</accession>
<evidence type="ECO:0000313" key="1">
    <source>
        <dbReference type="EMBL" id="KAL3529215.1"/>
    </source>
</evidence>
<protein>
    <submittedName>
        <fullName evidence="1">Uncharacterized protein</fullName>
    </submittedName>
</protein>
<evidence type="ECO:0000313" key="2">
    <source>
        <dbReference type="Proteomes" id="UP001630127"/>
    </source>
</evidence>
<dbReference type="EMBL" id="JBJUIK010000004">
    <property type="protein sequence ID" value="KAL3529215.1"/>
    <property type="molecule type" value="Genomic_DNA"/>
</dbReference>
<reference evidence="1 2" key="1">
    <citation type="submission" date="2024-11" db="EMBL/GenBank/DDBJ databases">
        <title>A near-complete genome assembly of Cinchona calisaya.</title>
        <authorList>
            <person name="Lian D.C."/>
            <person name="Zhao X.W."/>
            <person name="Wei L."/>
        </authorList>
    </citation>
    <scope>NUCLEOTIDE SEQUENCE [LARGE SCALE GENOMIC DNA]</scope>
    <source>
        <tissue evidence="1">Nenye</tissue>
    </source>
</reference>
<dbReference type="AlphaFoldDB" id="A0ABD3AFI4"/>
<proteinExistence type="predicted"/>
<organism evidence="1 2">
    <name type="scientific">Cinchona calisaya</name>
    <dbReference type="NCBI Taxonomy" id="153742"/>
    <lineage>
        <taxon>Eukaryota</taxon>
        <taxon>Viridiplantae</taxon>
        <taxon>Streptophyta</taxon>
        <taxon>Embryophyta</taxon>
        <taxon>Tracheophyta</taxon>
        <taxon>Spermatophyta</taxon>
        <taxon>Magnoliopsida</taxon>
        <taxon>eudicotyledons</taxon>
        <taxon>Gunneridae</taxon>
        <taxon>Pentapetalae</taxon>
        <taxon>asterids</taxon>
        <taxon>lamiids</taxon>
        <taxon>Gentianales</taxon>
        <taxon>Rubiaceae</taxon>
        <taxon>Cinchonoideae</taxon>
        <taxon>Cinchoneae</taxon>
        <taxon>Cinchona</taxon>
    </lineage>
</organism>
<dbReference type="Proteomes" id="UP001630127">
    <property type="component" value="Unassembled WGS sequence"/>
</dbReference>
<name>A0ABD3AFI4_9GENT</name>
<sequence length="171" mass="18676">MNAPSGSALNTYEKSAIPTHQTLVMIASSEIANPNSCSHIEAPILASKDVPTSSLLDMLTPTTMEENIPLNPSNVVSSRDGFMDTMQHVHDTPSVSCELEEKSLIQISTNQIGVPSSTLPPMDTSSPLLEVTIPEQLAVRILPQVLHDQPGQFRKSKNFPQYLSMKFLTNF</sequence>
<keyword evidence="2" id="KW-1185">Reference proteome</keyword>
<gene>
    <name evidence="1" type="ORF">ACH5RR_008537</name>
</gene>
<comment type="caution">
    <text evidence="1">The sequence shown here is derived from an EMBL/GenBank/DDBJ whole genome shotgun (WGS) entry which is preliminary data.</text>
</comment>